<evidence type="ECO:0000313" key="1">
    <source>
        <dbReference type="EMBL" id="KAF0740984.1"/>
    </source>
</evidence>
<protein>
    <submittedName>
        <fullName evidence="1">USP domain-containing protein</fullName>
    </submittedName>
</protein>
<comment type="caution">
    <text evidence="1">The sequence shown here is derived from an EMBL/GenBank/DDBJ whole genome shotgun (WGS) entry which is preliminary data.</text>
</comment>
<sequence>MASKRIDDIVEAVIKINLLTDKGELPAWSSKSWQRVADILNTAIKFDKKILTRDYVYTLVKNDRYGILTKVKSSLGIEVGTLPENNVFESDQLESLEKEDSENEDIINDHDTSFSMKSLKRNERHAKNYNVTIPYLAYEPIKPQIKLQPTKIGPRNVWKLQKGWADVFLDHFFQQYRFSCSFSVKYHHVIPEPIHSDYISFKGRCSDHNRRASFFGVKNEPKPGENVTVNFLAINTTGIEHTKKRFLKQPKRSFISEDIINSGAKPPILYKSSVLRKAKQQHIDSKLGIDGSDPINSIVALKHETWTTISVDATGSPVLPIMRTKNKIVSAHIFLYQIVAEIENQTVPIAQQLSEKQDMLTIYYWMSSWVNTVITPNECVCDYSKALLGAITRSFCNRKSLKEYNSMCFDFLTGEKSILPQCYVRVDVAHIIHMLCRWKCLSPRKSVKDFYVRCISLLIKSQSINEFKSILEMIIIVACANTDGLDNNLNNTPAEDARKNLMESISRVSIDISIINKNTCDDYKGISNEDTFYINEKITNDVYEENEKSISTIDTWLEEIKFSSIEKSNIVGDRISALYCPDLIKPLMRICYEFPLWSAVMVQHFGSPKSRPSSSRVEGYFSTLKSSIISKKTARMRVDKFLVTHLQAIRGDIKLAAAYASINKNEKNEIEIMKLNNLITDNSESDIFSNNEAELNTNSYDKMDCESSESTNSDSEIYCNSSRNIHEEQEWENWRNKACPPSPIIKKPNKKRTVYLDAHPEIKLKQNVNKKISKHKIDLVRNGNIMRPLCLSIQKDKKRYQMINTCAFDSLIQAMATAYLDSGEY</sequence>
<keyword evidence="2" id="KW-1185">Reference proteome</keyword>
<organism evidence="1 2">
    <name type="scientific">Aphis craccivora</name>
    <name type="common">Cowpea aphid</name>
    <dbReference type="NCBI Taxonomy" id="307492"/>
    <lineage>
        <taxon>Eukaryota</taxon>
        <taxon>Metazoa</taxon>
        <taxon>Ecdysozoa</taxon>
        <taxon>Arthropoda</taxon>
        <taxon>Hexapoda</taxon>
        <taxon>Insecta</taxon>
        <taxon>Pterygota</taxon>
        <taxon>Neoptera</taxon>
        <taxon>Paraneoptera</taxon>
        <taxon>Hemiptera</taxon>
        <taxon>Sternorrhyncha</taxon>
        <taxon>Aphidomorpha</taxon>
        <taxon>Aphidoidea</taxon>
        <taxon>Aphididae</taxon>
        <taxon>Aphidini</taxon>
        <taxon>Aphis</taxon>
        <taxon>Aphis</taxon>
    </lineage>
</organism>
<dbReference type="Proteomes" id="UP000478052">
    <property type="component" value="Unassembled WGS sequence"/>
</dbReference>
<evidence type="ECO:0000313" key="2">
    <source>
        <dbReference type="Proteomes" id="UP000478052"/>
    </source>
</evidence>
<gene>
    <name evidence="1" type="ORF">FWK35_00035609</name>
</gene>
<dbReference type="OrthoDB" id="6617931at2759"/>
<name>A0A6G0XL85_APHCR</name>
<reference evidence="1 2" key="1">
    <citation type="submission" date="2019-08" db="EMBL/GenBank/DDBJ databases">
        <title>Whole genome of Aphis craccivora.</title>
        <authorList>
            <person name="Voronova N.V."/>
            <person name="Shulinski R.S."/>
            <person name="Bandarenka Y.V."/>
            <person name="Zhorov D.G."/>
            <person name="Warner D."/>
        </authorList>
    </citation>
    <scope>NUCLEOTIDE SEQUENCE [LARGE SCALE GENOMIC DNA]</scope>
    <source>
        <strain evidence="1">180601</strain>
        <tissue evidence="1">Whole Body</tissue>
    </source>
</reference>
<dbReference type="AlphaFoldDB" id="A0A6G0XL85"/>
<feature type="non-terminal residue" evidence="1">
    <location>
        <position position="825"/>
    </location>
</feature>
<proteinExistence type="predicted"/>
<dbReference type="EMBL" id="VUJU01007742">
    <property type="protein sequence ID" value="KAF0740984.1"/>
    <property type="molecule type" value="Genomic_DNA"/>
</dbReference>
<accession>A0A6G0XL85</accession>